<dbReference type="PANTHER" id="PTHR11839:SF18">
    <property type="entry name" value="NUDIX HYDROLASE DOMAIN-CONTAINING PROTEIN"/>
    <property type="match status" value="1"/>
</dbReference>
<keyword evidence="3 4" id="KW-0378">Hydrolase</keyword>
<reference evidence="7" key="1">
    <citation type="submission" date="2016-10" db="EMBL/GenBank/DDBJ databases">
        <authorList>
            <person name="Varghese N."/>
            <person name="Submissions S."/>
        </authorList>
    </citation>
    <scope>NUCLEOTIDE SEQUENCE [LARGE SCALE GENOMIC DNA]</scope>
    <source>
        <strain evidence="7">DSM 43163</strain>
    </source>
</reference>
<protein>
    <submittedName>
        <fullName evidence="6">ADP-ribose pyrophosphatase YjhB, NUDIX family</fullName>
    </submittedName>
</protein>
<dbReference type="Gene3D" id="3.90.79.10">
    <property type="entry name" value="Nucleoside Triphosphate Pyrophosphohydrolase"/>
    <property type="match status" value="1"/>
</dbReference>
<dbReference type="PROSITE" id="PS51462">
    <property type="entry name" value="NUDIX"/>
    <property type="match status" value="1"/>
</dbReference>
<accession>A0A1H5TK21</accession>
<comment type="similarity">
    <text evidence="2 4">Belongs to the Nudix hydrolase family.</text>
</comment>
<dbReference type="InterPro" id="IPR000086">
    <property type="entry name" value="NUDIX_hydrolase_dom"/>
</dbReference>
<dbReference type="GO" id="GO:0016462">
    <property type="term" value="F:pyrophosphatase activity"/>
    <property type="evidence" value="ECO:0007669"/>
    <property type="project" value="UniProtKB-ARBA"/>
</dbReference>
<dbReference type="InterPro" id="IPR020476">
    <property type="entry name" value="Nudix_hydrolase"/>
</dbReference>
<dbReference type="GO" id="GO:0006753">
    <property type="term" value="P:nucleoside phosphate metabolic process"/>
    <property type="evidence" value="ECO:0007669"/>
    <property type="project" value="TreeGrafter"/>
</dbReference>
<dbReference type="EMBL" id="FNVO01000001">
    <property type="protein sequence ID" value="SEF63116.1"/>
    <property type="molecule type" value="Genomic_DNA"/>
</dbReference>
<sequence>MEWTRHGERSIYASPWLDVRLADVELPDGRRLDHHLVRVRPSAGVVAVDGQGHALLIWRHRFICDSWGWEIPGGRVEAGEDPAETAARELEEETGWRPGPLHHLLDLHPSPGLSDGVHHIFRAEGAVLAGEPTDVEAERIEWVPLASVPELIARGEIRSGSTAAALLYLMTGPRGHEAGRRWGGEAREPGEPG</sequence>
<dbReference type="PRINTS" id="PR00502">
    <property type="entry name" value="NUDIXFAMILY"/>
</dbReference>
<evidence type="ECO:0000259" key="5">
    <source>
        <dbReference type="PROSITE" id="PS51462"/>
    </source>
</evidence>
<gene>
    <name evidence="6" type="ORF">SAMN04489712_101650</name>
</gene>
<dbReference type="InterPro" id="IPR015797">
    <property type="entry name" value="NUDIX_hydrolase-like_dom_sf"/>
</dbReference>
<dbReference type="GO" id="GO:0019693">
    <property type="term" value="P:ribose phosphate metabolic process"/>
    <property type="evidence" value="ECO:0007669"/>
    <property type="project" value="TreeGrafter"/>
</dbReference>
<dbReference type="PROSITE" id="PS00893">
    <property type="entry name" value="NUDIX_BOX"/>
    <property type="match status" value="1"/>
</dbReference>
<dbReference type="RefSeq" id="WP_103936050.1">
    <property type="nucleotide sequence ID" value="NZ_FNVO01000001.1"/>
</dbReference>
<feature type="domain" description="Nudix hydrolase" evidence="5">
    <location>
        <begin position="38"/>
        <end position="165"/>
    </location>
</feature>
<dbReference type="OrthoDB" id="177518at2"/>
<dbReference type="SUPFAM" id="SSF55811">
    <property type="entry name" value="Nudix"/>
    <property type="match status" value="1"/>
</dbReference>
<proteinExistence type="inferred from homology"/>
<dbReference type="PANTHER" id="PTHR11839">
    <property type="entry name" value="UDP/ADP-SUGAR PYROPHOSPHATASE"/>
    <property type="match status" value="1"/>
</dbReference>
<evidence type="ECO:0000256" key="4">
    <source>
        <dbReference type="RuleBase" id="RU003476"/>
    </source>
</evidence>
<comment type="cofactor">
    <cofactor evidence="1">
        <name>Mg(2+)</name>
        <dbReference type="ChEBI" id="CHEBI:18420"/>
    </cofactor>
</comment>
<name>A0A1H5TK21_9ACTN</name>
<dbReference type="CDD" id="cd03424">
    <property type="entry name" value="NUDIX_ADPRase_Nudt5_UGPPase_Nudt14"/>
    <property type="match status" value="1"/>
</dbReference>
<keyword evidence="7" id="KW-1185">Reference proteome</keyword>
<dbReference type="AlphaFoldDB" id="A0A1H5TK21"/>
<dbReference type="GO" id="GO:0005829">
    <property type="term" value="C:cytosol"/>
    <property type="evidence" value="ECO:0007669"/>
    <property type="project" value="TreeGrafter"/>
</dbReference>
<evidence type="ECO:0000313" key="7">
    <source>
        <dbReference type="Proteomes" id="UP000236723"/>
    </source>
</evidence>
<dbReference type="Pfam" id="PF00293">
    <property type="entry name" value="NUDIX"/>
    <property type="match status" value="1"/>
</dbReference>
<evidence type="ECO:0000256" key="3">
    <source>
        <dbReference type="ARBA" id="ARBA00022801"/>
    </source>
</evidence>
<organism evidence="6 7">
    <name type="scientific">Thermomonospora echinospora</name>
    <dbReference type="NCBI Taxonomy" id="1992"/>
    <lineage>
        <taxon>Bacteria</taxon>
        <taxon>Bacillati</taxon>
        <taxon>Actinomycetota</taxon>
        <taxon>Actinomycetes</taxon>
        <taxon>Streptosporangiales</taxon>
        <taxon>Thermomonosporaceae</taxon>
        <taxon>Thermomonospora</taxon>
    </lineage>
</organism>
<dbReference type="InterPro" id="IPR020084">
    <property type="entry name" value="NUDIX_hydrolase_CS"/>
</dbReference>
<evidence type="ECO:0000313" key="6">
    <source>
        <dbReference type="EMBL" id="SEF63116.1"/>
    </source>
</evidence>
<evidence type="ECO:0000256" key="1">
    <source>
        <dbReference type="ARBA" id="ARBA00001946"/>
    </source>
</evidence>
<evidence type="ECO:0000256" key="2">
    <source>
        <dbReference type="ARBA" id="ARBA00005582"/>
    </source>
</evidence>
<dbReference type="Proteomes" id="UP000236723">
    <property type="component" value="Unassembled WGS sequence"/>
</dbReference>